<feature type="signal peptide" evidence="2">
    <location>
        <begin position="1"/>
        <end position="27"/>
    </location>
</feature>
<dbReference type="InterPro" id="IPR005152">
    <property type="entry name" value="Lipase_secreted"/>
</dbReference>
<protein>
    <submittedName>
        <fullName evidence="3">LIP-domain-containing protein</fullName>
    </submittedName>
</protein>
<dbReference type="GO" id="GO:0016042">
    <property type="term" value="P:lipid catabolic process"/>
    <property type="evidence" value="ECO:0007669"/>
    <property type="project" value="InterPro"/>
</dbReference>
<dbReference type="InterPro" id="IPR029058">
    <property type="entry name" value="AB_hydrolase_fold"/>
</dbReference>
<dbReference type="Gene3D" id="1.10.260.130">
    <property type="match status" value="1"/>
</dbReference>
<dbReference type="GO" id="GO:0004806">
    <property type="term" value="F:triacylglycerol lipase activity"/>
    <property type="evidence" value="ECO:0007669"/>
    <property type="project" value="InterPro"/>
</dbReference>
<dbReference type="Gene3D" id="3.40.50.1820">
    <property type="entry name" value="alpha/beta hydrolase"/>
    <property type="match status" value="1"/>
</dbReference>
<reference evidence="3" key="1">
    <citation type="journal article" date="2020" name="Stud. Mycol.">
        <title>101 Dothideomycetes genomes: a test case for predicting lifestyles and emergence of pathogens.</title>
        <authorList>
            <person name="Haridas S."/>
            <person name="Albert R."/>
            <person name="Binder M."/>
            <person name="Bloem J."/>
            <person name="Labutti K."/>
            <person name="Salamov A."/>
            <person name="Andreopoulos B."/>
            <person name="Baker S."/>
            <person name="Barry K."/>
            <person name="Bills G."/>
            <person name="Bluhm B."/>
            <person name="Cannon C."/>
            <person name="Castanera R."/>
            <person name="Culley D."/>
            <person name="Daum C."/>
            <person name="Ezra D."/>
            <person name="Gonzalez J."/>
            <person name="Henrissat B."/>
            <person name="Kuo A."/>
            <person name="Liang C."/>
            <person name="Lipzen A."/>
            <person name="Lutzoni F."/>
            <person name="Magnuson J."/>
            <person name="Mondo S."/>
            <person name="Nolan M."/>
            <person name="Ohm R."/>
            <person name="Pangilinan J."/>
            <person name="Park H.-J."/>
            <person name="Ramirez L."/>
            <person name="Alfaro M."/>
            <person name="Sun H."/>
            <person name="Tritt A."/>
            <person name="Yoshinaga Y."/>
            <person name="Zwiers L.-H."/>
            <person name="Turgeon B."/>
            <person name="Goodwin S."/>
            <person name="Spatafora J."/>
            <person name="Crous P."/>
            <person name="Grigoriev I."/>
        </authorList>
    </citation>
    <scope>NUCLEOTIDE SEQUENCE</scope>
    <source>
        <strain evidence="3">CBS 262.69</strain>
    </source>
</reference>
<dbReference type="PANTHER" id="PTHR34853:SF5">
    <property type="entry name" value="LIP-DOMAIN-CONTAINING PROTEIN-RELATED"/>
    <property type="match status" value="1"/>
</dbReference>
<keyword evidence="2" id="KW-0732">Signal</keyword>
<keyword evidence="1" id="KW-0378">Hydrolase</keyword>
<evidence type="ECO:0000256" key="2">
    <source>
        <dbReference type="SAM" id="SignalP"/>
    </source>
</evidence>
<keyword evidence="4" id="KW-1185">Reference proteome</keyword>
<dbReference type="SUPFAM" id="SSF53474">
    <property type="entry name" value="alpha/beta-Hydrolases"/>
    <property type="match status" value="1"/>
</dbReference>
<organism evidence="3 4">
    <name type="scientific">Trichodelitschia bisporula</name>
    <dbReference type="NCBI Taxonomy" id="703511"/>
    <lineage>
        <taxon>Eukaryota</taxon>
        <taxon>Fungi</taxon>
        <taxon>Dikarya</taxon>
        <taxon>Ascomycota</taxon>
        <taxon>Pezizomycotina</taxon>
        <taxon>Dothideomycetes</taxon>
        <taxon>Dothideomycetes incertae sedis</taxon>
        <taxon>Phaeotrichales</taxon>
        <taxon>Phaeotrichaceae</taxon>
        <taxon>Trichodelitschia</taxon>
    </lineage>
</organism>
<dbReference type="EMBL" id="ML996702">
    <property type="protein sequence ID" value="KAF2397903.1"/>
    <property type="molecule type" value="Genomic_DNA"/>
</dbReference>
<dbReference type="OrthoDB" id="2373480at2759"/>
<dbReference type="Pfam" id="PF03583">
    <property type="entry name" value="LIP"/>
    <property type="match status" value="1"/>
</dbReference>
<proteinExistence type="predicted"/>
<feature type="chain" id="PRO_5026211349" evidence="2">
    <location>
        <begin position="28"/>
        <end position="495"/>
    </location>
</feature>
<gene>
    <name evidence="3" type="ORF">EJ06DRAFT_142755</name>
</gene>
<dbReference type="PANTHER" id="PTHR34853">
    <property type="match status" value="1"/>
</dbReference>
<evidence type="ECO:0000313" key="4">
    <source>
        <dbReference type="Proteomes" id="UP000799640"/>
    </source>
</evidence>
<accession>A0A6G1HPB9</accession>
<evidence type="ECO:0000313" key="3">
    <source>
        <dbReference type="EMBL" id="KAF2397903.1"/>
    </source>
</evidence>
<sequence length="495" mass="54401">MVRVFWFPLPEWLRLLLLVRLLAYAVAMPAPQPAEQDLLAYLSTAAMLPDDDPFYHAPSTFIDNPPGTILRHRVLPGNITLDNKNPIKPKAAWQLLYRSQNSVGAPSVNVVTVIEPFNAKPKDLLSYSYFSDAAYNGCNPSVTLQVGTREDNTFNQLQTAILVEALSLGYYVSVADFGGIQAAFSSGLQAGYATLDSLRAVYQSGNITGIDSKPITTLHGYSSGAQAVGWATELHPTYAPELEIAGAAFGGLVPNLSALLEMPIYQSGERAFLGPPVILGLSHDYANLSSWLDDNLLPNRSAEYHMGERECIDGNTARFAKKNLGLFFRHGYRSIFDEVPMSVVRSTGLMGERSTPTIPWYLYHAAGDDVSPQNLTDRVVQKHCANGADILYERNPLPLNHRYECIFGITGAYRWMRDRHEGKPVKRGCSTVNVSAESLKGTVQSLLVKGLLHSLYAYLGWDIGPDTPKVRLAELRGEPAGVEARARVGVKFGRR</sequence>
<dbReference type="Proteomes" id="UP000799640">
    <property type="component" value="Unassembled WGS sequence"/>
</dbReference>
<name>A0A6G1HPB9_9PEZI</name>
<evidence type="ECO:0000256" key="1">
    <source>
        <dbReference type="ARBA" id="ARBA00022801"/>
    </source>
</evidence>
<dbReference type="AlphaFoldDB" id="A0A6G1HPB9"/>